<dbReference type="InterPro" id="IPR025605">
    <property type="entry name" value="OST-HTH/LOTUS_dom"/>
</dbReference>
<dbReference type="PROSITE" id="PS51644">
    <property type="entry name" value="HTH_OST"/>
    <property type="match status" value="1"/>
</dbReference>
<feature type="region of interest" description="Disordered" evidence="1">
    <location>
        <begin position="225"/>
        <end position="248"/>
    </location>
</feature>
<dbReference type="InterPro" id="IPR021139">
    <property type="entry name" value="NYN"/>
</dbReference>
<dbReference type="CDD" id="cd10146">
    <property type="entry name" value="LabA_like_C"/>
    <property type="match status" value="1"/>
</dbReference>
<dbReference type="Pfam" id="PF12872">
    <property type="entry name" value="OST-HTH"/>
    <property type="match status" value="1"/>
</dbReference>
<name>A0ABV7PSE9_9BURK</name>
<dbReference type="PANTHER" id="PTHR35811:SF1">
    <property type="entry name" value="HTH OST-TYPE DOMAIN-CONTAINING PROTEIN"/>
    <property type="match status" value="1"/>
</dbReference>
<gene>
    <name evidence="3" type="ORF">ACFOPH_23155</name>
</gene>
<dbReference type="InterPro" id="IPR041966">
    <property type="entry name" value="LOTUS-like"/>
</dbReference>
<protein>
    <submittedName>
        <fullName evidence="3">NYN domain-containing protein</fullName>
    </submittedName>
</protein>
<dbReference type="Proteomes" id="UP001595665">
    <property type="component" value="Unassembled WGS sequence"/>
</dbReference>
<evidence type="ECO:0000256" key="1">
    <source>
        <dbReference type="SAM" id="MobiDB-lite"/>
    </source>
</evidence>
<sequence length="248" mass="27051">MPEHPKTTGRVAVLVDCDNTSPDILDYALRMCAQFGRVVVRQGYGNHTTLANKWQDALVRLAFTPCLQYHYVAGKNTADIALALDALELMFDGRVDTFCIVTSDSDFAYLCRKLRGRGAAVCIIGEGKTPDALRNASDQFFEYVPVQPEQAKSEPPKVVKRRPRTLLAAVSLLAAESAEGRVGLGALGQYMRRTDPGFSPQQCGYSGLLDMVQNYPDLVTRPDNGGYWVQPKPKADAPKGAPERAAAA</sequence>
<dbReference type="EMBL" id="JBHRVV010000001">
    <property type="protein sequence ID" value="MFC3461110.1"/>
    <property type="molecule type" value="Genomic_DNA"/>
</dbReference>
<reference evidence="4" key="1">
    <citation type="journal article" date="2019" name="Int. J. Syst. Evol. Microbiol.">
        <title>The Global Catalogue of Microorganisms (GCM) 10K type strain sequencing project: providing services to taxonomists for standard genome sequencing and annotation.</title>
        <authorList>
            <consortium name="The Broad Institute Genomics Platform"/>
            <consortium name="The Broad Institute Genome Sequencing Center for Infectious Disease"/>
            <person name="Wu L."/>
            <person name="Ma J."/>
        </authorList>
    </citation>
    <scope>NUCLEOTIDE SEQUENCE [LARGE SCALE GENOMIC DNA]</scope>
    <source>
        <strain evidence="4">CCM 7480</strain>
    </source>
</reference>
<evidence type="ECO:0000259" key="2">
    <source>
        <dbReference type="PROSITE" id="PS51644"/>
    </source>
</evidence>
<dbReference type="RefSeq" id="WP_379737452.1">
    <property type="nucleotide sequence ID" value="NZ_JBHRVV010000001.1"/>
</dbReference>
<evidence type="ECO:0000313" key="4">
    <source>
        <dbReference type="Proteomes" id="UP001595665"/>
    </source>
</evidence>
<dbReference type="Gene3D" id="3.30.420.610">
    <property type="entry name" value="LOTUS domain-like"/>
    <property type="match status" value="1"/>
</dbReference>
<dbReference type="PANTHER" id="PTHR35811">
    <property type="entry name" value="SLR1870 PROTEIN"/>
    <property type="match status" value="1"/>
</dbReference>
<dbReference type="CDD" id="cd11297">
    <property type="entry name" value="PIN_LabA-like_N_1"/>
    <property type="match status" value="1"/>
</dbReference>
<proteinExistence type="predicted"/>
<organism evidence="3 4">
    <name type="scientific">Massilia haematophila</name>
    <dbReference type="NCBI Taxonomy" id="457923"/>
    <lineage>
        <taxon>Bacteria</taxon>
        <taxon>Pseudomonadati</taxon>
        <taxon>Pseudomonadota</taxon>
        <taxon>Betaproteobacteria</taxon>
        <taxon>Burkholderiales</taxon>
        <taxon>Oxalobacteraceae</taxon>
        <taxon>Telluria group</taxon>
        <taxon>Massilia</taxon>
    </lineage>
</organism>
<feature type="domain" description="HTH OST-type" evidence="2">
    <location>
        <begin position="162"/>
        <end position="235"/>
    </location>
</feature>
<dbReference type="Pfam" id="PF01936">
    <property type="entry name" value="NYN"/>
    <property type="match status" value="1"/>
</dbReference>
<feature type="compositionally biased region" description="Low complexity" evidence="1">
    <location>
        <begin position="238"/>
        <end position="248"/>
    </location>
</feature>
<evidence type="ECO:0000313" key="3">
    <source>
        <dbReference type="EMBL" id="MFC3461110.1"/>
    </source>
</evidence>
<dbReference type="Gene3D" id="3.40.50.1010">
    <property type="entry name" value="5'-nuclease"/>
    <property type="match status" value="1"/>
</dbReference>
<comment type="caution">
    <text evidence="3">The sequence shown here is derived from an EMBL/GenBank/DDBJ whole genome shotgun (WGS) entry which is preliminary data.</text>
</comment>
<keyword evidence="4" id="KW-1185">Reference proteome</keyword>
<accession>A0ABV7PSE9</accession>